<evidence type="ECO:0000256" key="3">
    <source>
        <dbReference type="SAM" id="Coils"/>
    </source>
</evidence>
<proteinExistence type="predicted"/>
<dbReference type="Pfam" id="PF00038">
    <property type="entry name" value="Filament"/>
    <property type="match status" value="2"/>
</dbReference>
<organism evidence="5 6">
    <name type="scientific">Xenoophorus captivus</name>
    <dbReference type="NCBI Taxonomy" id="1517983"/>
    <lineage>
        <taxon>Eukaryota</taxon>
        <taxon>Metazoa</taxon>
        <taxon>Chordata</taxon>
        <taxon>Craniata</taxon>
        <taxon>Vertebrata</taxon>
        <taxon>Euteleostomi</taxon>
        <taxon>Actinopterygii</taxon>
        <taxon>Neopterygii</taxon>
        <taxon>Teleostei</taxon>
        <taxon>Neoteleostei</taxon>
        <taxon>Acanthomorphata</taxon>
        <taxon>Ovalentaria</taxon>
        <taxon>Atherinomorphae</taxon>
        <taxon>Cyprinodontiformes</taxon>
        <taxon>Goodeidae</taxon>
        <taxon>Xenoophorus</taxon>
    </lineage>
</organism>
<keyword evidence="6" id="KW-1185">Reference proteome</keyword>
<keyword evidence="2 3" id="KW-0175">Coiled coil</keyword>
<comment type="caution">
    <text evidence="5">The sequence shown here is derived from an EMBL/GenBank/DDBJ whole genome shotgun (WGS) entry which is preliminary data.</text>
</comment>
<evidence type="ECO:0000256" key="1">
    <source>
        <dbReference type="ARBA" id="ARBA00022754"/>
    </source>
</evidence>
<dbReference type="SMART" id="SM01391">
    <property type="entry name" value="Filament"/>
    <property type="match status" value="1"/>
</dbReference>
<evidence type="ECO:0000259" key="4">
    <source>
        <dbReference type="PROSITE" id="PS51842"/>
    </source>
</evidence>
<dbReference type="Proteomes" id="UP001434883">
    <property type="component" value="Unassembled WGS sequence"/>
</dbReference>
<dbReference type="InterPro" id="IPR039008">
    <property type="entry name" value="IF_rod_dom"/>
</dbReference>
<name>A0ABV0RR35_9TELE</name>
<feature type="coiled-coil region" evidence="3">
    <location>
        <begin position="73"/>
        <end position="107"/>
    </location>
</feature>
<feature type="domain" description="IF rod" evidence="4">
    <location>
        <begin position="69"/>
        <end position="257"/>
    </location>
</feature>
<evidence type="ECO:0000313" key="5">
    <source>
        <dbReference type="EMBL" id="MEQ2210464.1"/>
    </source>
</evidence>
<gene>
    <name evidence="5" type="ORF">XENOCAPTIV_013865</name>
</gene>
<accession>A0ABV0RR35</accession>
<reference evidence="5 6" key="1">
    <citation type="submission" date="2021-06" db="EMBL/GenBank/DDBJ databases">
        <authorList>
            <person name="Palmer J.M."/>
        </authorList>
    </citation>
    <scope>NUCLEOTIDE SEQUENCE [LARGE SCALE GENOMIC DNA]</scope>
    <source>
        <strain evidence="5 6">XC_2019</strain>
        <tissue evidence="5">Muscle</tissue>
    </source>
</reference>
<dbReference type="Gene3D" id="1.20.5.170">
    <property type="match status" value="1"/>
</dbReference>
<evidence type="ECO:0000256" key="2">
    <source>
        <dbReference type="ARBA" id="ARBA00023054"/>
    </source>
</evidence>
<dbReference type="PROSITE" id="PS51842">
    <property type="entry name" value="IF_ROD_2"/>
    <property type="match status" value="1"/>
</dbReference>
<dbReference type="SUPFAM" id="SSF64593">
    <property type="entry name" value="Intermediate filament protein, coiled coil region"/>
    <property type="match status" value="2"/>
</dbReference>
<dbReference type="PANTHER" id="PTHR23239">
    <property type="entry name" value="INTERMEDIATE FILAMENT"/>
    <property type="match status" value="1"/>
</dbReference>
<protein>
    <recommendedName>
        <fullName evidence="4">IF rod domain-containing protein</fullName>
    </recommendedName>
</protein>
<dbReference type="PANTHER" id="PTHR23239:SF180">
    <property type="entry name" value="KERATIN, TYPE I CYTOSKELETAL 17"/>
    <property type="match status" value="1"/>
</dbReference>
<dbReference type="InterPro" id="IPR002957">
    <property type="entry name" value="Keratin_I"/>
</dbReference>
<evidence type="ECO:0000313" key="6">
    <source>
        <dbReference type="Proteomes" id="UP001434883"/>
    </source>
</evidence>
<dbReference type="EMBL" id="JAHRIN010053294">
    <property type="protein sequence ID" value="MEQ2210464.1"/>
    <property type="molecule type" value="Genomic_DNA"/>
</dbReference>
<feature type="coiled-coil region" evidence="3">
    <location>
        <begin position="184"/>
        <end position="229"/>
    </location>
</feature>
<keyword evidence="1" id="KW-0403">Intermediate filament</keyword>
<sequence length="257" mass="29210">MTSVRSGLSSQSVYSMSSSARVSRGTSVYGGAGGRNVRVSYASNGLGSGFDLTQGLAVGDSGFSISSNEKATMQNLNDRLASYLQKVHSLESANSRLELQIREWYEKRTPSSRDYSKYDAIIEDLRRKEMVALRSNMSTSSVNVEVDAKPQEDLSKVMEEIRSQYEGIVEKNRREMETWYKIKKSNLESQLAETESRYSLQLRQLQVVVDNLQTEISQVRMDIERQASEYQILLDIKTRLELEIAEYRRLLDGEDVK</sequence>